<proteinExistence type="predicted"/>
<organism evidence="1 2">
    <name type="scientific">Chlamydotis macqueenii</name>
    <name type="common">Macqueen's bustard</name>
    <dbReference type="NCBI Taxonomy" id="187382"/>
    <lineage>
        <taxon>Eukaryota</taxon>
        <taxon>Metazoa</taxon>
        <taxon>Chordata</taxon>
        <taxon>Craniata</taxon>
        <taxon>Vertebrata</taxon>
        <taxon>Euteleostomi</taxon>
        <taxon>Archelosauria</taxon>
        <taxon>Archosauria</taxon>
        <taxon>Dinosauria</taxon>
        <taxon>Saurischia</taxon>
        <taxon>Theropoda</taxon>
        <taxon>Coelurosauria</taxon>
        <taxon>Aves</taxon>
        <taxon>Neognathae</taxon>
        <taxon>Neoaves</taxon>
        <taxon>Otidimorphae</taxon>
        <taxon>Otidiformes</taxon>
        <taxon>Otididae</taxon>
        <taxon>Chlamydotis</taxon>
    </lineage>
</organism>
<sequence length="48" mass="5528">SSLDAVCEALRLLELVPRNAQNQDRLLDDRAQALLWLYICTLESKLEK</sequence>
<gene>
    <name evidence="1" type="ORF">N324_07661</name>
</gene>
<evidence type="ECO:0000313" key="2">
    <source>
        <dbReference type="Proteomes" id="UP000053330"/>
    </source>
</evidence>
<dbReference type="EMBL" id="KK746903">
    <property type="protein sequence ID" value="KFP40532.1"/>
    <property type="molecule type" value="Genomic_DNA"/>
</dbReference>
<keyword evidence="2" id="KW-1185">Reference proteome</keyword>
<evidence type="ECO:0000313" key="1">
    <source>
        <dbReference type="EMBL" id="KFP40532.1"/>
    </source>
</evidence>
<feature type="non-terminal residue" evidence="1">
    <location>
        <position position="1"/>
    </location>
</feature>
<protein>
    <submittedName>
        <fullName evidence="1">Separin</fullName>
    </submittedName>
</protein>
<reference evidence="1 2" key="1">
    <citation type="submission" date="2014-04" db="EMBL/GenBank/DDBJ databases">
        <title>Genome evolution of avian class.</title>
        <authorList>
            <person name="Zhang G."/>
            <person name="Li C."/>
        </authorList>
    </citation>
    <scope>NUCLEOTIDE SEQUENCE [LARGE SCALE GENOMIC DNA]</scope>
    <source>
        <strain evidence="1">BGI_N324</strain>
    </source>
</reference>
<accession>A0A091KKE9</accession>
<dbReference type="AlphaFoldDB" id="A0A091KKE9"/>
<dbReference type="Proteomes" id="UP000053330">
    <property type="component" value="Unassembled WGS sequence"/>
</dbReference>
<name>A0A091KKE9_9AVES</name>
<feature type="non-terminal residue" evidence="1">
    <location>
        <position position="48"/>
    </location>
</feature>